<gene>
    <name evidence="4" type="ORF">L207DRAFT_455753</name>
</gene>
<keyword evidence="3" id="KW-0472">Membrane</keyword>
<keyword evidence="3" id="KW-1133">Transmembrane helix</keyword>
<evidence type="ECO:0000256" key="1">
    <source>
        <dbReference type="ARBA" id="ARBA00035112"/>
    </source>
</evidence>
<dbReference type="STRING" id="1149755.A0A2J6RYL1"/>
<dbReference type="Proteomes" id="UP000235786">
    <property type="component" value="Unassembled WGS sequence"/>
</dbReference>
<accession>A0A2J6RYL1</accession>
<evidence type="ECO:0000313" key="4">
    <source>
        <dbReference type="EMBL" id="PMD43602.1"/>
    </source>
</evidence>
<dbReference type="EMBL" id="KZ613942">
    <property type="protein sequence ID" value="PMD43602.1"/>
    <property type="molecule type" value="Genomic_DNA"/>
</dbReference>
<evidence type="ECO:0000256" key="2">
    <source>
        <dbReference type="SAM" id="MobiDB-lite"/>
    </source>
</evidence>
<dbReference type="PANTHER" id="PTHR33365:SF13">
    <property type="entry name" value="TAT PATHWAY SIGNAL SEQUENCE"/>
    <property type="match status" value="1"/>
</dbReference>
<sequence length="285" mass="32087">MSSHTYTPLEDKSESGSQPSEDSERLLGSDSETVYRKPSRKIPVWVLIVLIPLISLSLIAFGAWIGSRWFTNINEVCLAHVQHYSPILKEVDNSYHTVHFEGSFLHENIYRQTGSPEVDAAWEALGINYRGIAVPVDEAPKSGIKPDQVQINPKYGGGFPANVEGLHHLHCLNLVRQGLYYNIDYYRAKGQGAFINNGTVVKYHISHCLDIIRQQLMCTPDTGLLGQVWWDKAAPKAFVDFNTEHKCKNYDAIKEWARVRQLPAGVPDDFLKPPRIGDTVYDAIP</sequence>
<name>A0A2J6RYL1_HYAVF</name>
<evidence type="ECO:0000313" key="5">
    <source>
        <dbReference type="Proteomes" id="UP000235786"/>
    </source>
</evidence>
<evidence type="ECO:0008006" key="6">
    <source>
        <dbReference type="Google" id="ProtNLM"/>
    </source>
</evidence>
<proteinExistence type="inferred from homology"/>
<dbReference type="Pfam" id="PF11807">
    <property type="entry name" value="UstYa"/>
    <property type="match status" value="1"/>
</dbReference>
<protein>
    <recommendedName>
        <fullName evidence="6">Tat pathway signal sequence</fullName>
    </recommendedName>
</protein>
<keyword evidence="3" id="KW-0812">Transmembrane</keyword>
<reference evidence="4 5" key="1">
    <citation type="submission" date="2016-04" db="EMBL/GenBank/DDBJ databases">
        <title>A degradative enzymes factory behind the ericoid mycorrhizal symbiosis.</title>
        <authorList>
            <consortium name="DOE Joint Genome Institute"/>
            <person name="Martino E."/>
            <person name="Morin E."/>
            <person name="Grelet G."/>
            <person name="Kuo A."/>
            <person name="Kohler A."/>
            <person name="Daghino S."/>
            <person name="Barry K."/>
            <person name="Choi C."/>
            <person name="Cichocki N."/>
            <person name="Clum A."/>
            <person name="Copeland A."/>
            <person name="Hainaut M."/>
            <person name="Haridas S."/>
            <person name="Labutti K."/>
            <person name="Lindquist E."/>
            <person name="Lipzen A."/>
            <person name="Khouja H.-R."/>
            <person name="Murat C."/>
            <person name="Ohm R."/>
            <person name="Olson A."/>
            <person name="Spatafora J."/>
            <person name="Veneault-Fourrey C."/>
            <person name="Henrissat B."/>
            <person name="Grigoriev I."/>
            <person name="Martin F."/>
            <person name="Perotto S."/>
        </authorList>
    </citation>
    <scope>NUCLEOTIDE SEQUENCE [LARGE SCALE GENOMIC DNA]</scope>
    <source>
        <strain evidence="4 5">F</strain>
    </source>
</reference>
<feature type="region of interest" description="Disordered" evidence="2">
    <location>
        <begin position="1"/>
        <end position="30"/>
    </location>
</feature>
<evidence type="ECO:0000256" key="3">
    <source>
        <dbReference type="SAM" id="Phobius"/>
    </source>
</evidence>
<dbReference type="AlphaFoldDB" id="A0A2J6RYL1"/>
<dbReference type="GO" id="GO:0043386">
    <property type="term" value="P:mycotoxin biosynthetic process"/>
    <property type="evidence" value="ECO:0007669"/>
    <property type="project" value="InterPro"/>
</dbReference>
<dbReference type="OrthoDB" id="3687641at2759"/>
<dbReference type="PANTHER" id="PTHR33365">
    <property type="entry name" value="YALI0B05434P"/>
    <property type="match status" value="1"/>
</dbReference>
<organism evidence="4 5">
    <name type="scientific">Hyaloscypha variabilis (strain UAMH 11265 / GT02V1 / F)</name>
    <name type="common">Meliniomyces variabilis</name>
    <dbReference type="NCBI Taxonomy" id="1149755"/>
    <lineage>
        <taxon>Eukaryota</taxon>
        <taxon>Fungi</taxon>
        <taxon>Dikarya</taxon>
        <taxon>Ascomycota</taxon>
        <taxon>Pezizomycotina</taxon>
        <taxon>Leotiomycetes</taxon>
        <taxon>Helotiales</taxon>
        <taxon>Hyaloscyphaceae</taxon>
        <taxon>Hyaloscypha</taxon>
        <taxon>Hyaloscypha variabilis</taxon>
    </lineage>
</organism>
<feature type="transmembrane region" description="Helical" evidence="3">
    <location>
        <begin position="44"/>
        <end position="65"/>
    </location>
</feature>
<comment type="similarity">
    <text evidence="1">Belongs to the ustYa family.</text>
</comment>
<keyword evidence="5" id="KW-1185">Reference proteome</keyword>
<dbReference type="InterPro" id="IPR021765">
    <property type="entry name" value="UstYa-like"/>
</dbReference>